<feature type="domain" description="Ribosomal RNA small subunit methyltransferase E methyltransferase" evidence="13">
    <location>
        <begin position="81"/>
        <end position="246"/>
    </location>
</feature>
<dbReference type="STRING" id="1194083.BN12_3390010"/>
<dbReference type="SUPFAM" id="SSF75217">
    <property type="entry name" value="alpha/beta knot"/>
    <property type="match status" value="1"/>
</dbReference>
<dbReference type="InterPro" id="IPR006700">
    <property type="entry name" value="RsmE"/>
</dbReference>
<keyword evidence="6 12" id="KW-0698">rRNA processing</keyword>
<feature type="domain" description="Ribosomal RNA small subunit methyltransferase E PUA-like" evidence="14">
    <location>
        <begin position="24"/>
        <end position="70"/>
    </location>
</feature>
<dbReference type="InterPro" id="IPR046887">
    <property type="entry name" value="RsmE_PUA-like"/>
</dbReference>
<evidence type="ECO:0000256" key="6">
    <source>
        <dbReference type="ARBA" id="ARBA00022552"/>
    </source>
</evidence>
<evidence type="ECO:0000259" key="13">
    <source>
        <dbReference type="Pfam" id="PF04452"/>
    </source>
</evidence>
<comment type="function">
    <text evidence="10 12">Specifically methylates the N3 position of the uracil ring of uridine 1498 (m3U1498) in 16S rRNA. Acts on the fully assembled 30S ribosomal subunit.</text>
</comment>
<comment type="similarity">
    <text evidence="2 12">Belongs to the RNA methyltransferase RsmE family.</text>
</comment>
<keyword evidence="7 12" id="KW-0489">Methyltransferase</keyword>
<dbReference type="GO" id="GO:0070475">
    <property type="term" value="P:rRNA base methylation"/>
    <property type="evidence" value="ECO:0007669"/>
    <property type="project" value="TreeGrafter"/>
</dbReference>
<evidence type="ECO:0000259" key="14">
    <source>
        <dbReference type="Pfam" id="PF20260"/>
    </source>
</evidence>
<gene>
    <name evidence="15" type="primary">rsmE</name>
    <name evidence="15" type="ORF">BN12_3390010</name>
</gene>
<evidence type="ECO:0000256" key="12">
    <source>
        <dbReference type="PIRNR" id="PIRNR015601"/>
    </source>
</evidence>
<evidence type="ECO:0000256" key="10">
    <source>
        <dbReference type="ARBA" id="ARBA00025699"/>
    </source>
</evidence>
<name>A0A077LXY0_9MICO</name>
<evidence type="ECO:0000313" key="16">
    <source>
        <dbReference type="Proteomes" id="UP000035721"/>
    </source>
</evidence>
<dbReference type="GO" id="GO:0070042">
    <property type="term" value="F:rRNA (uridine-N3-)-methyltransferase activity"/>
    <property type="evidence" value="ECO:0007669"/>
    <property type="project" value="TreeGrafter"/>
</dbReference>
<dbReference type="Pfam" id="PF04452">
    <property type="entry name" value="Methyltrans_RNA"/>
    <property type="match status" value="1"/>
</dbReference>
<keyword evidence="8 12" id="KW-0808">Transferase</keyword>
<dbReference type="InterPro" id="IPR046886">
    <property type="entry name" value="RsmE_MTase_dom"/>
</dbReference>
<comment type="catalytic activity">
    <reaction evidence="11 12">
        <text>uridine(1498) in 16S rRNA + S-adenosyl-L-methionine = N(3)-methyluridine(1498) in 16S rRNA + S-adenosyl-L-homocysteine + H(+)</text>
        <dbReference type="Rhea" id="RHEA:42920"/>
        <dbReference type="Rhea" id="RHEA-COMP:10283"/>
        <dbReference type="Rhea" id="RHEA-COMP:10284"/>
        <dbReference type="ChEBI" id="CHEBI:15378"/>
        <dbReference type="ChEBI" id="CHEBI:57856"/>
        <dbReference type="ChEBI" id="CHEBI:59789"/>
        <dbReference type="ChEBI" id="CHEBI:65315"/>
        <dbReference type="ChEBI" id="CHEBI:74502"/>
        <dbReference type="EC" id="2.1.1.193"/>
    </reaction>
</comment>
<dbReference type="PANTHER" id="PTHR30027">
    <property type="entry name" value="RIBOSOMAL RNA SMALL SUBUNIT METHYLTRANSFERASE E"/>
    <property type="match status" value="1"/>
</dbReference>
<dbReference type="RefSeq" id="WP_048555591.1">
    <property type="nucleotide sequence ID" value="NZ_HF570958.1"/>
</dbReference>
<dbReference type="Proteomes" id="UP000035721">
    <property type="component" value="Unassembled WGS sequence"/>
</dbReference>
<dbReference type="InterPro" id="IPR015947">
    <property type="entry name" value="PUA-like_sf"/>
</dbReference>
<keyword evidence="5 12" id="KW-0963">Cytoplasm</keyword>
<dbReference type="Gene3D" id="3.40.1280.10">
    <property type="match status" value="1"/>
</dbReference>
<dbReference type="InterPro" id="IPR029028">
    <property type="entry name" value="Alpha/beta_knot_MTases"/>
</dbReference>
<evidence type="ECO:0000256" key="1">
    <source>
        <dbReference type="ARBA" id="ARBA00004496"/>
    </source>
</evidence>
<dbReference type="PIRSF" id="PIRSF015601">
    <property type="entry name" value="MTase_slr0722"/>
    <property type="match status" value="1"/>
</dbReference>
<evidence type="ECO:0000256" key="7">
    <source>
        <dbReference type="ARBA" id="ARBA00022603"/>
    </source>
</evidence>
<dbReference type="NCBIfam" id="TIGR00046">
    <property type="entry name" value="RsmE family RNA methyltransferase"/>
    <property type="match status" value="1"/>
</dbReference>
<sequence>MTLPVFLAEPELLARAVPSAAVELTGPEARHAVTVRRTAVGERVDLVDGRGRRVTGSVSGTDRDRLLLRVEAVVDEPAPEPRFVLVQALAKGDRDEQAVEAATELGVDRIVPWQARRSIVQWRGERGERSRRKWVDTVAAATKQSRRSRMPEVAPLVDLEGLVGLVATTVGAGPGGAAYLLHEDATTPLAGRDLPPTGEIVLIVGPEGGLSPAEQEALTGAGALAVRLGPQVLRSSSAGPAALAVLSGASRWR</sequence>
<dbReference type="InterPro" id="IPR029026">
    <property type="entry name" value="tRNA_m1G_MTases_N"/>
</dbReference>
<dbReference type="Gene3D" id="2.40.240.20">
    <property type="entry name" value="Hypothetical PUA domain-like, domain 1"/>
    <property type="match status" value="1"/>
</dbReference>
<dbReference type="PANTHER" id="PTHR30027:SF3">
    <property type="entry name" value="16S RRNA (URACIL(1498)-N(3))-METHYLTRANSFERASE"/>
    <property type="match status" value="1"/>
</dbReference>
<dbReference type="EMBL" id="CAJB01000267">
    <property type="protein sequence ID" value="CCH78758.1"/>
    <property type="molecule type" value="Genomic_DNA"/>
</dbReference>
<dbReference type="SUPFAM" id="SSF88697">
    <property type="entry name" value="PUA domain-like"/>
    <property type="match status" value="1"/>
</dbReference>
<evidence type="ECO:0000256" key="5">
    <source>
        <dbReference type="ARBA" id="ARBA00022490"/>
    </source>
</evidence>
<dbReference type="NCBIfam" id="NF008693">
    <property type="entry name" value="PRK11713.2-3"/>
    <property type="match status" value="1"/>
</dbReference>
<evidence type="ECO:0000256" key="2">
    <source>
        <dbReference type="ARBA" id="ARBA00005528"/>
    </source>
</evidence>
<dbReference type="Pfam" id="PF20260">
    <property type="entry name" value="PUA_4"/>
    <property type="match status" value="1"/>
</dbReference>
<dbReference type="GO" id="GO:0005737">
    <property type="term" value="C:cytoplasm"/>
    <property type="evidence" value="ECO:0007669"/>
    <property type="project" value="UniProtKB-SubCell"/>
</dbReference>
<protein>
    <recommendedName>
        <fullName evidence="4 12">Ribosomal RNA small subunit methyltransferase E</fullName>
        <ecNumber evidence="3 12">2.1.1.193</ecNumber>
    </recommendedName>
</protein>
<dbReference type="EC" id="2.1.1.193" evidence="3 12"/>
<evidence type="ECO:0000256" key="4">
    <source>
        <dbReference type="ARBA" id="ARBA00013673"/>
    </source>
</evidence>
<comment type="subcellular location">
    <subcellularLocation>
        <location evidence="1 12">Cytoplasm</location>
    </subcellularLocation>
</comment>
<comment type="caution">
    <text evidence="15">The sequence shown here is derived from an EMBL/GenBank/DDBJ whole genome shotgun (WGS) entry which is preliminary data.</text>
</comment>
<dbReference type="AlphaFoldDB" id="A0A077LXY0"/>
<evidence type="ECO:0000313" key="15">
    <source>
        <dbReference type="EMBL" id="CCH78758.1"/>
    </source>
</evidence>
<evidence type="ECO:0000256" key="11">
    <source>
        <dbReference type="ARBA" id="ARBA00047944"/>
    </source>
</evidence>
<reference evidence="15 16" key="1">
    <citation type="journal article" date="2013" name="ISME J.">
        <title>A metabolic model for members of the genus Tetrasphaera involved in enhanced biological phosphorus removal.</title>
        <authorList>
            <person name="Kristiansen R."/>
            <person name="Nguyen H.T.T."/>
            <person name="Saunders A.M."/>
            <person name="Nielsen J.L."/>
            <person name="Wimmer R."/>
            <person name="Le V.Q."/>
            <person name="McIlroy S.J."/>
            <person name="Petrovski S."/>
            <person name="Seviour R.J."/>
            <person name="Calteau A."/>
            <person name="Nielsen K.L."/>
            <person name="Nielsen P.H."/>
        </authorList>
    </citation>
    <scope>NUCLEOTIDE SEQUENCE [LARGE SCALE GENOMIC DNA]</scope>
    <source>
        <strain evidence="15 16">T1-X7</strain>
    </source>
</reference>
<organism evidence="15 16">
    <name type="scientific">Nostocoides japonicum T1-X7</name>
    <dbReference type="NCBI Taxonomy" id="1194083"/>
    <lineage>
        <taxon>Bacteria</taxon>
        <taxon>Bacillati</taxon>
        <taxon>Actinomycetota</taxon>
        <taxon>Actinomycetes</taxon>
        <taxon>Micrococcales</taxon>
        <taxon>Intrasporangiaceae</taxon>
        <taxon>Nostocoides</taxon>
    </lineage>
</organism>
<proteinExistence type="inferred from homology"/>
<dbReference type="OrthoDB" id="9808126at2"/>
<evidence type="ECO:0000256" key="3">
    <source>
        <dbReference type="ARBA" id="ARBA00012328"/>
    </source>
</evidence>
<keyword evidence="16" id="KW-1185">Reference proteome</keyword>
<accession>A0A077LXY0</accession>
<evidence type="ECO:0000256" key="8">
    <source>
        <dbReference type="ARBA" id="ARBA00022679"/>
    </source>
</evidence>
<keyword evidence="9 12" id="KW-0949">S-adenosyl-L-methionine</keyword>
<dbReference type="CDD" id="cd18084">
    <property type="entry name" value="RsmE-like"/>
    <property type="match status" value="1"/>
</dbReference>
<evidence type="ECO:0000256" key="9">
    <source>
        <dbReference type="ARBA" id="ARBA00022691"/>
    </source>
</evidence>